<evidence type="ECO:0000256" key="6">
    <source>
        <dbReference type="ARBA" id="ARBA00023136"/>
    </source>
</evidence>
<dbReference type="AlphaFoldDB" id="A0A9W9IFE3"/>
<feature type="transmembrane region" description="Helical" evidence="8">
    <location>
        <begin position="409"/>
        <end position="429"/>
    </location>
</feature>
<dbReference type="GO" id="GO:0016020">
    <property type="term" value="C:membrane"/>
    <property type="evidence" value="ECO:0007669"/>
    <property type="project" value="UniProtKB-SubCell"/>
</dbReference>
<protein>
    <recommendedName>
        <fullName evidence="9">Major facilitator superfamily (MFS) profile domain-containing protein</fullName>
    </recommendedName>
</protein>
<feature type="domain" description="Major facilitator superfamily (MFS) profile" evidence="9">
    <location>
        <begin position="22"/>
        <end position="463"/>
    </location>
</feature>
<sequence length="505" mass="55557">MFPSVLKNNHLGRYFTPRLAGAVGLISLSTLNYGFDNQGIATSQAMAAYKRQFGVYDPSTKTWAIPTYWTSLLNSLNFIGFAVGLYIGSVISARYGRRMSMFFMSLWAMMSATVLISSSRIEQVLAGRILNYAYVGMELATCPPFQAEIIPAPIRGFAVGTYQASLLVGGIIINSVCLGTNQMSSNAAWRIPQGLFYVVPSIVASCIWFIPESPRWLLLQDRVDEALDSLQKLRRPGPDSPTPEEELARLQVSLAEEQNQGTYMDLFRGSNRKRTLIAIGMNFFIQATGSPFTAAYGTLFVQSLHSINPFKYSLMSSCINTLACVTAIYLSDKVGRRPLLMLGSILQVAWLFILGGVGTVVSPTVAQTQVIVAATALSSASLCFSWDPLNYIVTTELPASRLRDKTQRVASMVNILTNFVFSFSTPYLLNSPYGNLHSKVGFIFGSIACCSFVFAYFCVPEMKGRSLEEINNMFQAGIPVREFSSYPVAILEPQDDERKGNKSGP</sequence>
<feature type="transmembrane region" description="Helical" evidence="8">
    <location>
        <begin position="68"/>
        <end position="87"/>
    </location>
</feature>
<dbReference type="SUPFAM" id="SSF103473">
    <property type="entry name" value="MFS general substrate transporter"/>
    <property type="match status" value="1"/>
</dbReference>
<evidence type="ECO:0000259" key="9">
    <source>
        <dbReference type="PROSITE" id="PS50850"/>
    </source>
</evidence>
<comment type="subcellular location">
    <subcellularLocation>
        <location evidence="1">Membrane</location>
        <topology evidence="1">Multi-pass membrane protein</topology>
    </subcellularLocation>
</comment>
<proteinExistence type="inferred from homology"/>
<dbReference type="InterPro" id="IPR036259">
    <property type="entry name" value="MFS_trans_sf"/>
</dbReference>
<comment type="caution">
    <text evidence="10">The sequence shown here is derived from an EMBL/GenBank/DDBJ whole genome shotgun (WGS) entry which is preliminary data.</text>
</comment>
<keyword evidence="11" id="KW-1185">Reference proteome</keyword>
<dbReference type="PROSITE" id="PS00216">
    <property type="entry name" value="SUGAR_TRANSPORT_1"/>
    <property type="match status" value="1"/>
</dbReference>
<reference evidence="10" key="2">
    <citation type="journal article" date="2023" name="IMA Fungus">
        <title>Comparative genomic study of the Penicillium genus elucidates a diverse pangenome and 15 lateral gene transfer events.</title>
        <authorList>
            <person name="Petersen C."/>
            <person name="Sorensen T."/>
            <person name="Nielsen M.R."/>
            <person name="Sondergaard T.E."/>
            <person name="Sorensen J.L."/>
            <person name="Fitzpatrick D.A."/>
            <person name="Frisvad J.C."/>
            <person name="Nielsen K.L."/>
        </authorList>
    </citation>
    <scope>NUCLEOTIDE SEQUENCE</scope>
    <source>
        <strain evidence="10">IBT 26290</strain>
    </source>
</reference>
<dbReference type="PANTHER" id="PTHR48022">
    <property type="entry name" value="PLASTIDIC GLUCOSE TRANSPORTER 4"/>
    <property type="match status" value="1"/>
</dbReference>
<keyword evidence="6 8" id="KW-0472">Membrane</keyword>
<feature type="transmembrane region" description="Helical" evidence="8">
    <location>
        <begin position="276"/>
        <end position="300"/>
    </location>
</feature>
<dbReference type="Proteomes" id="UP001149163">
    <property type="component" value="Unassembled WGS sequence"/>
</dbReference>
<dbReference type="InterPro" id="IPR005829">
    <property type="entry name" value="Sugar_transporter_CS"/>
</dbReference>
<evidence type="ECO:0000256" key="4">
    <source>
        <dbReference type="ARBA" id="ARBA00022692"/>
    </source>
</evidence>
<evidence type="ECO:0000256" key="8">
    <source>
        <dbReference type="SAM" id="Phobius"/>
    </source>
</evidence>
<reference evidence="10" key="1">
    <citation type="submission" date="2022-11" db="EMBL/GenBank/DDBJ databases">
        <authorList>
            <person name="Petersen C."/>
        </authorList>
    </citation>
    <scope>NUCLEOTIDE SEQUENCE</scope>
    <source>
        <strain evidence="10">IBT 26290</strain>
    </source>
</reference>
<dbReference type="OrthoDB" id="6612291at2759"/>
<dbReference type="FunFam" id="1.20.1250.20:FF:000078">
    <property type="entry name" value="MFS maltose transporter, putative"/>
    <property type="match status" value="1"/>
</dbReference>
<dbReference type="PANTHER" id="PTHR48022:SF10">
    <property type="entry name" value="MAJOR FACILITATOR SUPERFAMILY (MFS) PROFILE DOMAIN-CONTAINING PROTEIN"/>
    <property type="match status" value="1"/>
</dbReference>
<feature type="transmembrane region" description="Helical" evidence="8">
    <location>
        <begin position="370"/>
        <end position="389"/>
    </location>
</feature>
<keyword evidence="5 8" id="KW-1133">Transmembrane helix</keyword>
<organism evidence="10 11">
    <name type="scientific">Penicillium canariense</name>
    <dbReference type="NCBI Taxonomy" id="189055"/>
    <lineage>
        <taxon>Eukaryota</taxon>
        <taxon>Fungi</taxon>
        <taxon>Dikarya</taxon>
        <taxon>Ascomycota</taxon>
        <taxon>Pezizomycotina</taxon>
        <taxon>Eurotiomycetes</taxon>
        <taxon>Eurotiomycetidae</taxon>
        <taxon>Eurotiales</taxon>
        <taxon>Aspergillaceae</taxon>
        <taxon>Penicillium</taxon>
    </lineage>
</organism>
<feature type="transmembrane region" description="Helical" evidence="8">
    <location>
        <begin position="312"/>
        <end position="330"/>
    </location>
</feature>
<gene>
    <name evidence="10" type="ORF">N7482_002082</name>
</gene>
<evidence type="ECO:0000313" key="10">
    <source>
        <dbReference type="EMBL" id="KAJ5176205.1"/>
    </source>
</evidence>
<dbReference type="InterPro" id="IPR050360">
    <property type="entry name" value="MFS_Sugar_Transporters"/>
</dbReference>
<dbReference type="InterPro" id="IPR003663">
    <property type="entry name" value="Sugar/inositol_transpt"/>
</dbReference>
<feature type="transmembrane region" description="Helical" evidence="8">
    <location>
        <begin position="339"/>
        <end position="358"/>
    </location>
</feature>
<evidence type="ECO:0000256" key="2">
    <source>
        <dbReference type="ARBA" id="ARBA00010992"/>
    </source>
</evidence>
<dbReference type="Pfam" id="PF00083">
    <property type="entry name" value="Sugar_tr"/>
    <property type="match status" value="1"/>
</dbReference>
<keyword evidence="3 7" id="KW-0813">Transport</keyword>
<accession>A0A9W9IFE3</accession>
<comment type="similarity">
    <text evidence="2 7">Belongs to the major facilitator superfamily. Sugar transporter (TC 2.A.1.1) family.</text>
</comment>
<dbReference type="InterPro" id="IPR005828">
    <property type="entry name" value="MFS_sugar_transport-like"/>
</dbReference>
<feature type="transmembrane region" description="Helical" evidence="8">
    <location>
        <begin position="99"/>
        <end position="118"/>
    </location>
</feature>
<evidence type="ECO:0000256" key="5">
    <source>
        <dbReference type="ARBA" id="ARBA00022989"/>
    </source>
</evidence>
<evidence type="ECO:0000313" key="11">
    <source>
        <dbReference type="Proteomes" id="UP001149163"/>
    </source>
</evidence>
<dbReference type="PROSITE" id="PS50850">
    <property type="entry name" value="MFS"/>
    <property type="match status" value="1"/>
</dbReference>
<name>A0A9W9IFE3_9EURO</name>
<evidence type="ECO:0000256" key="1">
    <source>
        <dbReference type="ARBA" id="ARBA00004141"/>
    </source>
</evidence>
<feature type="transmembrane region" description="Helical" evidence="8">
    <location>
        <begin position="441"/>
        <end position="459"/>
    </location>
</feature>
<evidence type="ECO:0000256" key="3">
    <source>
        <dbReference type="ARBA" id="ARBA00022448"/>
    </source>
</evidence>
<dbReference type="NCBIfam" id="TIGR00879">
    <property type="entry name" value="SP"/>
    <property type="match status" value="1"/>
</dbReference>
<dbReference type="GeneID" id="81423383"/>
<keyword evidence="4 8" id="KW-0812">Transmembrane</keyword>
<dbReference type="RefSeq" id="XP_056547813.1">
    <property type="nucleotide sequence ID" value="XM_056684207.1"/>
</dbReference>
<dbReference type="GO" id="GO:0005351">
    <property type="term" value="F:carbohydrate:proton symporter activity"/>
    <property type="evidence" value="ECO:0007669"/>
    <property type="project" value="TreeGrafter"/>
</dbReference>
<dbReference type="Gene3D" id="1.20.1250.20">
    <property type="entry name" value="MFS general substrate transporter like domains"/>
    <property type="match status" value="1"/>
</dbReference>
<dbReference type="InterPro" id="IPR020846">
    <property type="entry name" value="MFS_dom"/>
</dbReference>
<evidence type="ECO:0000256" key="7">
    <source>
        <dbReference type="RuleBase" id="RU003346"/>
    </source>
</evidence>
<dbReference type="EMBL" id="JAPQKN010000001">
    <property type="protein sequence ID" value="KAJ5176205.1"/>
    <property type="molecule type" value="Genomic_DNA"/>
</dbReference>